<evidence type="ECO:0000313" key="2">
    <source>
        <dbReference type="EMBL" id="KAH9494108.1"/>
    </source>
</evidence>
<comment type="caution">
    <text evidence="2">The sequence shown here is derived from an EMBL/GenBank/DDBJ whole genome shotgun (WGS) entry which is preliminary data.</text>
</comment>
<keyword evidence="1" id="KW-1133">Transmembrane helix</keyword>
<keyword evidence="1" id="KW-0472">Membrane</keyword>
<dbReference type="AlphaFoldDB" id="A0A922HNN7"/>
<name>A0A922HNN7_DERFA</name>
<dbReference type="Proteomes" id="UP000790347">
    <property type="component" value="Unassembled WGS sequence"/>
</dbReference>
<evidence type="ECO:0000256" key="1">
    <source>
        <dbReference type="SAM" id="Phobius"/>
    </source>
</evidence>
<dbReference type="EMBL" id="ASGP02000008">
    <property type="protein sequence ID" value="KAH9494108.1"/>
    <property type="molecule type" value="Genomic_DNA"/>
</dbReference>
<reference evidence="2" key="2">
    <citation type="journal article" date="2022" name="Res Sq">
        <title>Comparative Genomics Reveals Insights into the Divergent Evolution of Astigmatic Mites and Household Pest Adaptations.</title>
        <authorList>
            <person name="Xiong Q."/>
            <person name="Wan A.T.-Y."/>
            <person name="Liu X.-Y."/>
            <person name="Fung C.S.-H."/>
            <person name="Xiao X."/>
            <person name="Malainual N."/>
            <person name="Hou J."/>
            <person name="Wang L."/>
            <person name="Wang M."/>
            <person name="Yang K."/>
            <person name="Cui Y."/>
            <person name="Leung E."/>
            <person name="Nong W."/>
            <person name="Shin S.-K."/>
            <person name="Au S."/>
            <person name="Jeong K.Y."/>
            <person name="Chew F.T."/>
            <person name="Hui J."/>
            <person name="Leung T.F."/>
            <person name="Tungtrongchitr A."/>
            <person name="Zhong N."/>
            <person name="Liu Z."/>
            <person name="Tsui S."/>
        </authorList>
    </citation>
    <scope>NUCLEOTIDE SEQUENCE</scope>
    <source>
        <strain evidence="2">Derf</strain>
        <tissue evidence="2">Whole organism</tissue>
    </source>
</reference>
<evidence type="ECO:0000313" key="3">
    <source>
        <dbReference type="Proteomes" id="UP000790347"/>
    </source>
</evidence>
<proteinExistence type="predicted"/>
<keyword evidence="3" id="KW-1185">Reference proteome</keyword>
<protein>
    <submittedName>
        <fullName evidence="2">Uncharacterized protein</fullName>
    </submittedName>
</protein>
<accession>A0A922HNN7</accession>
<organism evidence="2 3">
    <name type="scientific">Dermatophagoides farinae</name>
    <name type="common">American house dust mite</name>
    <dbReference type="NCBI Taxonomy" id="6954"/>
    <lineage>
        <taxon>Eukaryota</taxon>
        <taxon>Metazoa</taxon>
        <taxon>Ecdysozoa</taxon>
        <taxon>Arthropoda</taxon>
        <taxon>Chelicerata</taxon>
        <taxon>Arachnida</taxon>
        <taxon>Acari</taxon>
        <taxon>Acariformes</taxon>
        <taxon>Sarcoptiformes</taxon>
        <taxon>Astigmata</taxon>
        <taxon>Psoroptidia</taxon>
        <taxon>Analgoidea</taxon>
        <taxon>Pyroglyphidae</taxon>
        <taxon>Dermatophagoidinae</taxon>
        <taxon>Dermatophagoides</taxon>
    </lineage>
</organism>
<keyword evidence="1" id="KW-0812">Transmembrane</keyword>
<gene>
    <name evidence="2" type="ORF">DERF_014823</name>
</gene>
<feature type="transmembrane region" description="Helical" evidence="1">
    <location>
        <begin position="23"/>
        <end position="42"/>
    </location>
</feature>
<sequence length="95" mass="10129">MVVNDVDVCLIFGGLPRRGSTRIKFPSGLTGLVTIVVIVVVLRSSLELLLLTTTARPTIPSDLAESINFLSPLSIIKGVIGASKSLAPDLEFTMY</sequence>
<reference evidence="2" key="1">
    <citation type="submission" date="2013-05" db="EMBL/GenBank/DDBJ databases">
        <authorList>
            <person name="Yim A.K.Y."/>
            <person name="Chan T.F."/>
            <person name="Ji K.M."/>
            <person name="Liu X.Y."/>
            <person name="Zhou J.W."/>
            <person name="Li R.Q."/>
            <person name="Yang K.Y."/>
            <person name="Li J."/>
            <person name="Li M."/>
            <person name="Law P.T.W."/>
            <person name="Wu Y.L."/>
            <person name="Cai Z.L."/>
            <person name="Qin H."/>
            <person name="Bao Y."/>
            <person name="Leung R.K.K."/>
            <person name="Ng P.K.S."/>
            <person name="Zou J."/>
            <person name="Zhong X.J."/>
            <person name="Ran P.X."/>
            <person name="Zhong N.S."/>
            <person name="Liu Z.G."/>
            <person name="Tsui S.K.W."/>
        </authorList>
    </citation>
    <scope>NUCLEOTIDE SEQUENCE</scope>
    <source>
        <strain evidence="2">Derf</strain>
        <tissue evidence="2">Whole organism</tissue>
    </source>
</reference>